<evidence type="ECO:0000313" key="3">
    <source>
        <dbReference type="Proteomes" id="UP000244193"/>
    </source>
</evidence>
<sequence length="144" mass="16107">MNDTYVYIQKFHAGWAYVALALLLIAIITSVVGVSSKKEFTPASRKTALFGLIGVHIQFLVGIILYFVSPLGKEALSQLKNPALRLTALEHPLVNLIAIVMITVGWSMHKKKLTGHEKFKVISIFYSIGAVLILSRIPWNLWFK</sequence>
<dbReference type="AlphaFoldDB" id="A0A2S0RBV2"/>
<evidence type="ECO:0000256" key="1">
    <source>
        <dbReference type="SAM" id="Phobius"/>
    </source>
</evidence>
<feature type="transmembrane region" description="Helical" evidence="1">
    <location>
        <begin position="119"/>
        <end position="139"/>
    </location>
</feature>
<evidence type="ECO:0000313" key="2">
    <source>
        <dbReference type="EMBL" id="AWA29156.1"/>
    </source>
</evidence>
<feature type="transmembrane region" description="Helical" evidence="1">
    <location>
        <begin position="88"/>
        <end position="107"/>
    </location>
</feature>
<proteinExistence type="predicted"/>
<evidence type="ECO:0008006" key="4">
    <source>
        <dbReference type="Google" id="ProtNLM"/>
    </source>
</evidence>
<reference evidence="2 3" key="1">
    <citation type="submission" date="2018-04" db="EMBL/GenBank/DDBJ databases">
        <title>Genome sequencing of Flavobacterium sp. HYN0048.</title>
        <authorList>
            <person name="Yi H."/>
            <person name="Baek C."/>
        </authorList>
    </citation>
    <scope>NUCLEOTIDE SEQUENCE [LARGE SCALE GENOMIC DNA]</scope>
    <source>
        <strain evidence="2 3">HYN0048</strain>
    </source>
</reference>
<name>A0A2S0RBV2_9FLAO</name>
<feature type="transmembrane region" description="Helical" evidence="1">
    <location>
        <begin position="47"/>
        <end position="68"/>
    </location>
</feature>
<accession>A0A2S0RBV2</accession>
<protein>
    <recommendedName>
        <fullName evidence="4">Cytochrome B</fullName>
    </recommendedName>
</protein>
<keyword evidence="3" id="KW-1185">Reference proteome</keyword>
<feature type="transmembrane region" description="Helical" evidence="1">
    <location>
        <begin position="15"/>
        <end position="35"/>
    </location>
</feature>
<dbReference type="Proteomes" id="UP000244193">
    <property type="component" value="Chromosome"/>
</dbReference>
<dbReference type="RefSeq" id="WP_108369742.1">
    <property type="nucleotide sequence ID" value="NZ_CP028811.1"/>
</dbReference>
<keyword evidence="1" id="KW-0472">Membrane</keyword>
<dbReference type="EMBL" id="CP028811">
    <property type="protein sequence ID" value="AWA29156.1"/>
    <property type="molecule type" value="Genomic_DNA"/>
</dbReference>
<keyword evidence="1" id="KW-1133">Transmembrane helix</keyword>
<dbReference type="OrthoDB" id="329514at2"/>
<organism evidence="2 3">
    <name type="scientific">Flavobacterium magnum</name>
    <dbReference type="NCBI Taxonomy" id="2162713"/>
    <lineage>
        <taxon>Bacteria</taxon>
        <taxon>Pseudomonadati</taxon>
        <taxon>Bacteroidota</taxon>
        <taxon>Flavobacteriia</taxon>
        <taxon>Flavobacteriales</taxon>
        <taxon>Flavobacteriaceae</taxon>
        <taxon>Flavobacterium</taxon>
    </lineage>
</organism>
<dbReference type="KEGG" id="fmg:HYN48_03095"/>
<gene>
    <name evidence="2" type="ORF">HYN48_03095</name>
</gene>
<keyword evidence="1" id="KW-0812">Transmembrane</keyword>